<evidence type="ECO:0000256" key="1">
    <source>
        <dbReference type="ARBA" id="ARBA00004141"/>
    </source>
</evidence>
<dbReference type="PANTHER" id="PTHR33048:SF129">
    <property type="entry name" value="INTEGRAL MEMBRANE PROTEIN-RELATED"/>
    <property type="match status" value="1"/>
</dbReference>
<keyword evidence="4 7" id="KW-0472">Membrane</keyword>
<dbReference type="Proteomes" id="UP000070501">
    <property type="component" value="Unassembled WGS sequence"/>
</dbReference>
<feature type="transmembrane region" description="Helical" evidence="7">
    <location>
        <begin position="202"/>
        <end position="220"/>
    </location>
</feature>
<feature type="region of interest" description="Disordered" evidence="6">
    <location>
        <begin position="395"/>
        <end position="423"/>
    </location>
</feature>
<name>A0A136IUP1_9PEZI</name>
<dbReference type="InParanoid" id="A0A136IUP1"/>
<evidence type="ECO:0000256" key="4">
    <source>
        <dbReference type="ARBA" id="ARBA00023136"/>
    </source>
</evidence>
<dbReference type="OrthoDB" id="444631at2759"/>
<keyword evidence="3 7" id="KW-1133">Transmembrane helix</keyword>
<feature type="transmembrane region" description="Helical" evidence="7">
    <location>
        <begin position="125"/>
        <end position="146"/>
    </location>
</feature>
<dbReference type="Pfam" id="PF20684">
    <property type="entry name" value="Fung_rhodopsin"/>
    <property type="match status" value="1"/>
</dbReference>
<feature type="transmembrane region" description="Helical" evidence="7">
    <location>
        <begin position="46"/>
        <end position="69"/>
    </location>
</feature>
<feature type="transmembrane region" description="Helical" evidence="7">
    <location>
        <begin position="12"/>
        <end position="34"/>
    </location>
</feature>
<evidence type="ECO:0000256" key="7">
    <source>
        <dbReference type="SAM" id="Phobius"/>
    </source>
</evidence>
<dbReference type="InterPro" id="IPR052337">
    <property type="entry name" value="SAT4-like"/>
</dbReference>
<feature type="transmembrane region" description="Helical" evidence="7">
    <location>
        <begin position="89"/>
        <end position="113"/>
    </location>
</feature>
<evidence type="ECO:0000256" key="6">
    <source>
        <dbReference type="SAM" id="MobiDB-lite"/>
    </source>
</evidence>
<evidence type="ECO:0000313" key="9">
    <source>
        <dbReference type="EMBL" id="KXJ88621.1"/>
    </source>
</evidence>
<feature type="transmembrane region" description="Helical" evidence="7">
    <location>
        <begin position="166"/>
        <end position="186"/>
    </location>
</feature>
<feature type="region of interest" description="Disordered" evidence="6">
    <location>
        <begin position="310"/>
        <end position="342"/>
    </location>
</feature>
<evidence type="ECO:0000256" key="2">
    <source>
        <dbReference type="ARBA" id="ARBA00022692"/>
    </source>
</evidence>
<dbReference type="InterPro" id="IPR049326">
    <property type="entry name" value="Rhodopsin_dom_fungi"/>
</dbReference>
<organism evidence="9 10">
    <name type="scientific">Microdochium bolleyi</name>
    <dbReference type="NCBI Taxonomy" id="196109"/>
    <lineage>
        <taxon>Eukaryota</taxon>
        <taxon>Fungi</taxon>
        <taxon>Dikarya</taxon>
        <taxon>Ascomycota</taxon>
        <taxon>Pezizomycotina</taxon>
        <taxon>Sordariomycetes</taxon>
        <taxon>Xylariomycetidae</taxon>
        <taxon>Xylariales</taxon>
        <taxon>Microdochiaceae</taxon>
        <taxon>Microdochium</taxon>
    </lineage>
</organism>
<protein>
    <recommendedName>
        <fullName evidence="8">Rhodopsin domain-containing protein</fullName>
    </recommendedName>
</protein>
<evidence type="ECO:0000256" key="3">
    <source>
        <dbReference type="ARBA" id="ARBA00022989"/>
    </source>
</evidence>
<gene>
    <name evidence="9" type="ORF">Micbo1qcDRAFT_235902</name>
</gene>
<comment type="subcellular location">
    <subcellularLocation>
        <location evidence="1">Membrane</location>
        <topology evidence="1">Multi-pass membrane protein</topology>
    </subcellularLocation>
</comment>
<feature type="domain" description="Rhodopsin" evidence="8">
    <location>
        <begin position="30"/>
        <end position="267"/>
    </location>
</feature>
<evidence type="ECO:0000313" key="10">
    <source>
        <dbReference type="Proteomes" id="UP000070501"/>
    </source>
</evidence>
<dbReference type="GO" id="GO:0016020">
    <property type="term" value="C:membrane"/>
    <property type="evidence" value="ECO:0007669"/>
    <property type="project" value="UniProtKB-SubCell"/>
</dbReference>
<evidence type="ECO:0000256" key="5">
    <source>
        <dbReference type="ARBA" id="ARBA00038359"/>
    </source>
</evidence>
<evidence type="ECO:0000259" key="8">
    <source>
        <dbReference type="Pfam" id="PF20684"/>
    </source>
</evidence>
<dbReference type="AlphaFoldDB" id="A0A136IUP1"/>
<dbReference type="PANTHER" id="PTHR33048">
    <property type="entry name" value="PTH11-LIKE INTEGRAL MEMBRANE PROTEIN (AFU_ORTHOLOGUE AFUA_5G11245)"/>
    <property type="match status" value="1"/>
</dbReference>
<feature type="compositionally biased region" description="Acidic residues" evidence="6">
    <location>
        <begin position="405"/>
        <end position="414"/>
    </location>
</feature>
<accession>A0A136IUP1</accession>
<dbReference type="EMBL" id="KQ964258">
    <property type="protein sequence ID" value="KXJ88621.1"/>
    <property type="molecule type" value="Genomic_DNA"/>
</dbReference>
<comment type="similarity">
    <text evidence="5">Belongs to the SAT4 family.</text>
</comment>
<sequence length="423" mass="46061">MASDARASHQSLIIGIITPFLALSVIFVSARFYGKGVLHKILRADDWIILVAAVFSIADTALPLIAIKYDLGLRLLDVNPANLIPNLQIVYVSGLLFPIAVGITKISICFSYLRLFPSSSNKIFCYTVSGFVVLYTTICVFLSAFFCRPVQAAWDSTVKGECFDGSVPVYIGASLNCLTDLVVYFWPIKPLWRLQLPMKQRLGLLVMFSVGAVVCVVGFLRVYFLTQLSAGDGDFMWNGIPYWICSALEVDLGVICACLTGVKPVLATVFPTMFGSSQKSHSNSRSYPQYGTRSRHRTAGAQSFAFEQLSSSQRDHHNRNLKNLQDPSSEAVDQGGFGAEAAGGRHLEAPSAVKNNVWVSISNHKGSEQRVPSNAIGVSREITVNNEVLGGAAFKGANNRPSDTGSEEWILDGEDGGKRSRNT</sequence>
<keyword evidence="2 7" id="KW-0812">Transmembrane</keyword>
<keyword evidence="10" id="KW-1185">Reference proteome</keyword>
<reference evidence="10" key="1">
    <citation type="submission" date="2016-02" db="EMBL/GenBank/DDBJ databases">
        <title>Draft genome sequence of Microdochium bolleyi, a fungal endophyte of beachgrass.</title>
        <authorList>
            <consortium name="DOE Joint Genome Institute"/>
            <person name="David A.S."/>
            <person name="May G."/>
            <person name="Haridas S."/>
            <person name="Lim J."/>
            <person name="Wang M."/>
            <person name="Labutti K."/>
            <person name="Lipzen A."/>
            <person name="Barry K."/>
            <person name="Grigoriev I.V."/>
        </authorList>
    </citation>
    <scope>NUCLEOTIDE SEQUENCE [LARGE SCALE GENOMIC DNA]</scope>
    <source>
        <strain evidence="10">J235TASD1</strain>
    </source>
</reference>
<proteinExistence type="inferred from homology"/>